<dbReference type="InterPro" id="IPR033640">
    <property type="entry name" value="FAR_C"/>
</dbReference>
<organism evidence="7 8">
    <name type="scientific">Polyplax serrata</name>
    <name type="common">Common mouse louse</name>
    <dbReference type="NCBI Taxonomy" id="468196"/>
    <lineage>
        <taxon>Eukaryota</taxon>
        <taxon>Metazoa</taxon>
        <taxon>Ecdysozoa</taxon>
        <taxon>Arthropoda</taxon>
        <taxon>Hexapoda</taxon>
        <taxon>Insecta</taxon>
        <taxon>Pterygota</taxon>
        <taxon>Neoptera</taxon>
        <taxon>Paraneoptera</taxon>
        <taxon>Psocodea</taxon>
        <taxon>Troctomorpha</taxon>
        <taxon>Phthiraptera</taxon>
        <taxon>Anoplura</taxon>
        <taxon>Polyplacidae</taxon>
        <taxon>Polyplax</taxon>
    </lineage>
</organism>
<gene>
    <name evidence="7" type="ORF">RUM44_004240</name>
</gene>
<comment type="catalytic activity">
    <reaction evidence="4">
        <text>a long-chain fatty acyl-CoA + 2 NADPH + 2 H(+) = a long-chain primary fatty alcohol + 2 NADP(+) + CoA</text>
        <dbReference type="Rhea" id="RHEA:52716"/>
        <dbReference type="ChEBI" id="CHEBI:15378"/>
        <dbReference type="ChEBI" id="CHEBI:57287"/>
        <dbReference type="ChEBI" id="CHEBI:57783"/>
        <dbReference type="ChEBI" id="CHEBI:58349"/>
        <dbReference type="ChEBI" id="CHEBI:77396"/>
        <dbReference type="ChEBI" id="CHEBI:83139"/>
        <dbReference type="EC" id="1.2.1.84"/>
    </reaction>
</comment>
<name>A0ABR1B3U6_POLSC</name>
<evidence type="ECO:0000256" key="3">
    <source>
        <dbReference type="ARBA" id="ARBA00023098"/>
    </source>
</evidence>
<proteinExistence type="inferred from homology"/>
<dbReference type="PANTHER" id="PTHR11011:SF45">
    <property type="entry name" value="FATTY ACYL-COA REDUCTASE CG8306-RELATED"/>
    <property type="match status" value="1"/>
</dbReference>
<accession>A0ABR1B3U6</accession>
<dbReference type="Pfam" id="PF03015">
    <property type="entry name" value="Sterile"/>
    <property type="match status" value="1"/>
</dbReference>
<keyword evidence="3 4" id="KW-0443">Lipid metabolism</keyword>
<feature type="transmembrane region" description="Helical" evidence="4">
    <location>
        <begin position="348"/>
        <end position="370"/>
    </location>
</feature>
<dbReference type="CDD" id="cd05236">
    <property type="entry name" value="FAR-N_SDR_e"/>
    <property type="match status" value="1"/>
</dbReference>
<protein>
    <recommendedName>
        <fullName evidence="4">Fatty acyl-CoA reductase</fullName>
        <ecNumber evidence="4">1.2.1.84</ecNumber>
    </recommendedName>
</protein>
<feature type="domain" description="Thioester reductase (TE)" evidence="6">
    <location>
        <begin position="16"/>
        <end position="283"/>
    </location>
</feature>
<evidence type="ECO:0000256" key="4">
    <source>
        <dbReference type="RuleBase" id="RU363097"/>
    </source>
</evidence>
<dbReference type="Pfam" id="PF07993">
    <property type="entry name" value="NAD_binding_4"/>
    <property type="match status" value="1"/>
</dbReference>
<evidence type="ECO:0000259" key="5">
    <source>
        <dbReference type="Pfam" id="PF03015"/>
    </source>
</evidence>
<feature type="domain" description="Fatty acyl-CoA reductase C-terminal" evidence="5">
    <location>
        <begin position="356"/>
        <end position="448"/>
    </location>
</feature>
<comment type="similarity">
    <text evidence="1 4">Belongs to the fatty acyl-CoA reductase family.</text>
</comment>
<keyword evidence="4" id="KW-0472">Membrane</keyword>
<evidence type="ECO:0000256" key="1">
    <source>
        <dbReference type="ARBA" id="ARBA00005928"/>
    </source>
</evidence>
<dbReference type="EMBL" id="JAWJWF010000004">
    <property type="protein sequence ID" value="KAK6633633.1"/>
    <property type="molecule type" value="Genomic_DNA"/>
</dbReference>
<keyword evidence="4" id="KW-0560">Oxidoreductase</keyword>
<evidence type="ECO:0000313" key="8">
    <source>
        <dbReference type="Proteomes" id="UP001359485"/>
    </source>
</evidence>
<comment type="caution">
    <text evidence="7">The sequence shown here is derived from an EMBL/GenBank/DDBJ whole genome shotgun (WGS) entry which is preliminary data.</text>
</comment>
<comment type="function">
    <text evidence="4">Catalyzes the reduction of fatty acyl-CoA to fatty alcohols.</text>
</comment>
<dbReference type="SUPFAM" id="SSF51735">
    <property type="entry name" value="NAD(P)-binding Rossmann-fold domains"/>
    <property type="match status" value="1"/>
</dbReference>
<sequence>MDSPVSEFYCDKNVFITGVTGFLAKSVVEKLLRRTNVNKIYVLIREKKGKSINERMDDIKRNPVFDRLKQEKGDSILYKVVPIAGDMGMTNLNLSEADRTLLMENVDVVIHSAATLDFELNAKLVININLMGTKRVLSLCSQMQRLRAFVYVSTAYVNSDKSFALEKLYPKPGKVDDFISILKLNDEDADKTLQKLINGHINSYTVSKALAEHEVSYCSTTFPTAIVRPSMIVGAWQEPSPGWTDSKNGPNGFFMGAELGIVRRLPVNKDLVYDYIPVDIVTNELIVAAWKVGTERSSETRIFHCTSSIAKPFSWKTLEPKINHMLVNYPLKSAVWYPTLKLHSNFTLFRISTLFLHFLPGILFDILLKLQGRRPMLVKMHYKVDSSLCRLAPFIFKEWFFDSSNTEKLHESLTETDRIDYNLDIRQINYEKFFEDAVRGVRRYLNKEPDETLTAARRKVKVFYVLNHLAQFLFLFLIWLTFATITRLTLTSSAWFVLPAYVLFSFL</sequence>
<keyword evidence="4" id="KW-1133">Transmembrane helix</keyword>
<dbReference type="InterPro" id="IPR026055">
    <property type="entry name" value="FAR"/>
</dbReference>
<dbReference type="InterPro" id="IPR036291">
    <property type="entry name" value="NAD(P)-bd_dom_sf"/>
</dbReference>
<dbReference type="Proteomes" id="UP001359485">
    <property type="component" value="Unassembled WGS sequence"/>
</dbReference>
<evidence type="ECO:0000313" key="7">
    <source>
        <dbReference type="EMBL" id="KAK6633633.1"/>
    </source>
</evidence>
<dbReference type="Gene3D" id="3.40.50.720">
    <property type="entry name" value="NAD(P)-binding Rossmann-like Domain"/>
    <property type="match status" value="1"/>
</dbReference>
<evidence type="ECO:0000256" key="2">
    <source>
        <dbReference type="ARBA" id="ARBA00022516"/>
    </source>
</evidence>
<keyword evidence="2 4" id="KW-0444">Lipid biosynthesis</keyword>
<keyword evidence="8" id="KW-1185">Reference proteome</keyword>
<feature type="transmembrane region" description="Helical" evidence="4">
    <location>
        <begin position="462"/>
        <end position="482"/>
    </location>
</feature>
<reference evidence="7 8" key="1">
    <citation type="submission" date="2023-09" db="EMBL/GenBank/DDBJ databases">
        <title>Genomes of two closely related lineages of the louse Polyplax serrata with different host specificities.</title>
        <authorList>
            <person name="Martinu J."/>
            <person name="Tarabai H."/>
            <person name="Stefka J."/>
            <person name="Hypsa V."/>
        </authorList>
    </citation>
    <scope>NUCLEOTIDE SEQUENCE [LARGE SCALE GENOMIC DNA]</scope>
    <source>
        <strain evidence="7">98ZLc_SE</strain>
    </source>
</reference>
<keyword evidence="4" id="KW-0812">Transmembrane</keyword>
<dbReference type="EC" id="1.2.1.84" evidence="4"/>
<dbReference type="InterPro" id="IPR013120">
    <property type="entry name" value="FAR_NAD-bd"/>
</dbReference>
<evidence type="ECO:0000259" key="6">
    <source>
        <dbReference type="Pfam" id="PF07993"/>
    </source>
</evidence>
<dbReference type="PANTHER" id="PTHR11011">
    <property type="entry name" value="MALE STERILITY PROTEIN 2-RELATED"/>
    <property type="match status" value="1"/>
</dbReference>
<dbReference type="CDD" id="cd09071">
    <property type="entry name" value="FAR_C"/>
    <property type="match status" value="1"/>
</dbReference>
<keyword evidence="4" id="KW-0521">NADP</keyword>